<comment type="caution">
    <text evidence="2">The sequence shown here is derived from an EMBL/GenBank/DDBJ whole genome shotgun (WGS) entry which is preliminary data.</text>
</comment>
<feature type="transmembrane region" description="Helical" evidence="1">
    <location>
        <begin position="79"/>
        <end position="97"/>
    </location>
</feature>
<protein>
    <submittedName>
        <fullName evidence="2">Uncharacterized protein</fullName>
    </submittedName>
</protein>
<dbReference type="Proteomes" id="UP000319514">
    <property type="component" value="Unassembled WGS sequence"/>
</dbReference>
<organism evidence="2 3">
    <name type="scientific">Oryzihumus leptocrescens</name>
    <dbReference type="NCBI Taxonomy" id="297536"/>
    <lineage>
        <taxon>Bacteria</taxon>
        <taxon>Bacillati</taxon>
        <taxon>Actinomycetota</taxon>
        <taxon>Actinomycetes</taxon>
        <taxon>Micrococcales</taxon>
        <taxon>Intrasporangiaceae</taxon>
        <taxon>Oryzihumus</taxon>
    </lineage>
</organism>
<keyword evidence="1" id="KW-0472">Membrane</keyword>
<keyword evidence="1" id="KW-0812">Transmembrane</keyword>
<feature type="transmembrane region" description="Helical" evidence="1">
    <location>
        <begin position="135"/>
        <end position="156"/>
    </location>
</feature>
<feature type="transmembrane region" description="Helical" evidence="1">
    <location>
        <begin position="104"/>
        <end position="123"/>
    </location>
</feature>
<accession>A0A542ZGS9</accession>
<keyword evidence="3" id="KW-1185">Reference proteome</keyword>
<dbReference type="RefSeq" id="WP_141787517.1">
    <property type="nucleotide sequence ID" value="NZ_BAAAKX010000013.1"/>
</dbReference>
<sequence>MSEESVVDQAAEVAQDAVRAVDRAVPAEEGVTDRELGRAGRRAAWAGPVFTVLAAAMVPWTVFLAVTLPSKQTAAHYDLAWVGFDLALLAMLTWTAWSAFRRSPVLTVSASMTAMMLLVDAWFDVVTAPSLKELALSLPMALLVEVPLAAVCLWLARNGQRIAERLVVIRLRRRRRAHAR</sequence>
<gene>
    <name evidence="2" type="ORF">FB474_0854</name>
</gene>
<dbReference type="OrthoDB" id="4948328at2"/>
<proteinExistence type="predicted"/>
<keyword evidence="1" id="KW-1133">Transmembrane helix</keyword>
<evidence type="ECO:0000313" key="2">
    <source>
        <dbReference type="EMBL" id="TQL59499.1"/>
    </source>
</evidence>
<feature type="transmembrane region" description="Helical" evidence="1">
    <location>
        <begin position="43"/>
        <end position="67"/>
    </location>
</feature>
<evidence type="ECO:0000313" key="3">
    <source>
        <dbReference type="Proteomes" id="UP000319514"/>
    </source>
</evidence>
<dbReference type="AlphaFoldDB" id="A0A542ZGS9"/>
<dbReference type="EMBL" id="VFOQ01000001">
    <property type="protein sequence ID" value="TQL59499.1"/>
    <property type="molecule type" value="Genomic_DNA"/>
</dbReference>
<reference evidence="2 3" key="1">
    <citation type="submission" date="2019-06" db="EMBL/GenBank/DDBJ databases">
        <title>Sequencing the genomes of 1000 actinobacteria strains.</title>
        <authorList>
            <person name="Klenk H.-P."/>
        </authorList>
    </citation>
    <scope>NUCLEOTIDE SEQUENCE [LARGE SCALE GENOMIC DNA]</scope>
    <source>
        <strain evidence="2 3">DSM 18082</strain>
    </source>
</reference>
<name>A0A542ZGS9_9MICO</name>
<evidence type="ECO:0000256" key="1">
    <source>
        <dbReference type="SAM" id="Phobius"/>
    </source>
</evidence>